<dbReference type="AlphaFoldDB" id="A0AAC9N480"/>
<accession>A0AAC9N480</accession>
<dbReference type="Proteomes" id="UP000175968">
    <property type="component" value="Chromosome"/>
</dbReference>
<evidence type="ECO:0000313" key="2">
    <source>
        <dbReference type="Proteomes" id="UP000175968"/>
    </source>
</evidence>
<organism evidence="1 2">
    <name type="scientific">Flavobacterium gilvum</name>
    <dbReference type="NCBI Taxonomy" id="1492737"/>
    <lineage>
        <taxon>Bacteria</taxon>
        <taxon>Pseudomonadati</taxon>
        <taxon>Bacteroidota</taxon>
        <taxon>Flavobacteriia</taxon>
        <taxon>Flavobacteriales</taxon>
        <taxon>Flavobacteriaceae</taxon>
        <taxon>Flavobacterium</taxon>
    </lineage>
</organism>
<gene>
    <name evidence="1" type="ORF">EM308_12480</name>
</gene>
<dbReference type="RefSeq" id="WP_035641014.1">
    <property type="nucleotide sequence ID" value="NZ_CP017479.1"/>
</dbReference>
<reference evidence="1 2" key="1">
    <citation type="submission" date="2016-10" db="EMBL/GenBank/DDBJ databases">
        <title>Flavobacterium gilvum sp. nov., isolated from stream water.</title>
        <authorList>
            <person name="Shin S.-K."/>
            <person name="Cho Y.-J."/>
            <person name="Yi H."/>
        </authorList>
    </citation>
    <scope>NUCLEOTIDE SEQUENCE [LARGE SCALE GENOMIC DNA]</scope>
    <source>
        <strain evidence="1 2">EM1308</strain>
    </source>
</reference>
<evidence type="ECO:0000313" key="1">
    <source>
        <dbReference type="EMBL" id="AOW10255.1"/>
    </source>
</evidence>
<dbReference type="EMBL" id="CP017479">
    <property type="protein sequence ID" value="AOW10255.1"/>
    <property type="molecule type" value="Genomic_DNA"/>
</dbReference>
<dbReference type="KEGG" id="fgl:EM308_12480"/>
<sequence length="90" mass="10390">MEPKTTLNLLKYFFSNNIQKTIQFLLSSFEKKAWLDTSNSSRLLPVVTNPSMIFAKAVFKINTTKTIQLEEIKSAPPEMKYYYALHIANV</sequence>
<protein>
    <submittedName>
        <fullName evidence="1">Uncharacterized protein</fullName>
    </submittedName>
</protein>
<name>A0AAC9N480_9FLAO</name>
<keyword evidence="2" id="KW-1185">Reference proteome</keyword>
<proteinExistence type="predicted"/>